<evidence type="ECO:0000256" key="1">
    <source>
        <dbReference type="ARBA" id="ARBA00023015"/>
    </source>
</evidence>
<dbReference type="Pfam" id="PF00440">
    <property type="entry name" value="TetR_N"/>
    <property type="match status" value="1"/>
</dbReference>
<evidence type="ECO:0000256" key="4">
    <source>
        <dbReference type="PROSITE-ProRule" id="PRU00335"/>
    </source>
</evidence>
<evidence type="ECO:0000259" key="5">
    <source>
        <dbReference type="PROSITE" id="PS50977"/>
    </source>
</evidence>
<dbReference type="PANTHER" id="PTHR30055:SF234">
    <property type="entry name" value="HTH-TYPE TRANSCRIPTIONAL REGULATOR BETI"/>
    <property type="match status" value="1"/>
</dbReference>
<proteinExistence type="predicted"/>
<accession>A0ABS5AMU3</accession>
<keyword evidence="2 4" id="KW-0238">DNA-binding</keyword>
<dbReference type="InterPro" id="IPR001647">
    <property type="entry name" value="HTH_TetR"/>
</dbReference>
<dbReference type="SUPFAM" id="SSF46689">
    <property type="entry name" value="Homeodomain-like"/>
    <property type="match status" value="1"/>
</dbReference>
<gene>
    <name evidence="6" type="ORF">JOF53_006770</name>
</gene>
<keyword evidence="7" id="KW-1185">Reference proteome</keyword>
<dbReference type="PRINTS" id="PR00455">
    <property type="entry name" value="HTHTETR"/>
</dbReference>
<dbReference type="Gene3D" id="1.10.357.10">
    <property type="entry name" value="Tetracycline Repressor, domain 2"/>
    <property type="match status" value="1"/>
</dbReference>
<protein>
    <submittedName>
        <fullName evidence="6">AcrR family transcriptional regulator</fullName>
    </submittedName>
</protein>
<dbReference type="PANTHER" id="PTHR30055">
    <property type="entry name" value="HTH-TYPE TRANSCRIPTIONAL REGULATOR RUTR"/>
    <property type="match status" value="1"/>
</dbReference>
<dbReference type="PROSITE" id="PS50977">
    <property type="entry name" value="HTH_TETR_2"/>
    <property type="match status" value="1"/>
</dbReference>
<dbReference type="Proteomes" id="UP001519363">
    <property type="component" value="Unassembled WGS sequence"/>
</dbReference>
<reference evidence="6 7" key="1">
    <citation type="submission" date="2021-03" db="EMBL/GenBank/DDBJ databases">
        <title>Sequencing the genomes of 1000 actinobacteria strains.</title>
        <authorList>
            <person name="Klenk H.-P."/>
        </authorList>
    </citation>
    <scope>NUCLEOTIDE SEQUENCE [LARGE SCALE GENOMIC DNA]</scope>
    <source>
        <strain evidence="6 7">DSM 44580</strain>
    </source>
</reference>
<sequence>MPARGEETVVTQLVEQESEKAARILAAARELFLRRGFKSVTIAEIAERAHVGKGTVYLYWPTKEDLAVGLFSREFLAALTETHELVSQDPGYAHPARLIPQITRSAARHPFIHAIQTGDEDLLGVLARHPRTRELLGTAGPGAFMNVALPVWREHGLARTDWTQRDQAYALRALNLGFFQLTERPSTFVPELVTDDPDAVLVQAITALLGPFTATEADIRATARAALHHIEVARREVLAAIAPTKE</sequence>
<name>A0ABS5AMU3_9PSEU</name>
<keyword evidence="3" id="KW-0804">Transcription</keyword>
<dbReference type="RefSeq" id="WP_249044385.1">
    <property type="nucleotide sequence ID" value="NZ_JAGIOO010000001.1"/>
</dbReference>
<dbReference type="InterPro" id="IPR050109">
    <property type="entry name" value="HTH-type_TetR-like_transc_reg"/>
</dbReference>
<comment type="caution">
    <text evidence="6">The sequence shown here is derived from an EMBL/GenBank/DDBJ whole genome shotgun (WGS) entry which is preliminary data.</text>
</comment>
<evidence type="ECO:0000256" key="2">
    <source>
        <dbReference type="ARBA" id="ARBA00023125"/>
    </source>
</evidence>
<dbReference type="PROSITE" id="PS01081">
    <property type="entry name" value="HTH_TETR_1"/>
    <property type="match status" value="1"/>
</dbReference>
<dbReference type="InterPro" id="IPR023772">
    <property type="entry name" value="DNA-bd_HTH_TetR-type_CS"/>
</dbReference>
<evidence type="ECO:0000313" key="7">
    <source>
        <dbReference type="Proteomes" id="UP001519363"/>
    </source>
</evidence>
<dbReference type="InterPro" id="IPR009057">
    <property type="entry name" value="Homeodomain-like_sf"/>
</dbReference>
<feature type="DNA-binding region" description="H-T-H motif" evidence="4">
    <location>
        <begin position="41"/>
        <end position="60"/>
    </location>
</feature>
<evidence type="ECO:0000313" key="6">
    <source>
        <dbReference type="EMBL" id="MBP2477898.1"/>
    </source>
</evidence>
<keyword evidence="1" id="KW-0805">Transcription regulation</keyword>
<organism evidence="6 7">
    <name type="scientific">Crossiella equi</name>
    <dbReference type="NCBI Taxonomy" id="130796"/>
    <lineage>
        <taxon>Bacteria</taxon>
        <taxon>Bacillati</taxon>
        <taxon>Actinomycetota</taxon>
        <taxon>Actinomycetes</taxon>
        <taxon>Pseudonocardiales</taxon>
        <taxon>Pseudonocardiaceae</taxon>
        <taxon>Crossiella</taxon>
    </lineage>
</organism>
<evidence type="ECO:0000256" key="3">
    <source>
        <dbReference type="ARBA" id="ARBA00023163"/>
    </source>
</evidence>
<dbReference type="EMBL" id="JAGIOO010000001">
    <property type="protein sequence ID" value="MBP2477898.1"/>
    <property type="molecule type" value="Genomic_DNA"/>
</dbReference>
<feature type="domain" description="HTH tetR-type" evidence="5">
    <location>
        <begin position="18"/>
        <end position="78"/>
    </location>
</feature>